<dbReference type="PROSITE" id="PS50086">
    <property type="entry name" value="TBC_RABGAP"/>
    <property type="match status" value="1"/>
</dbReference>
<feature type="region of interest" description="Disordered" evidence="2">
    <location>
        <begin position="93"/>
        <end position="212"/>
    </location>
</feature>
<protein>
    <submittedName>
        <fullName evidence="4">TBC1 domain family member 25</fullName>
    </submittedName>
</protein>
<name>A0AA35SXG1_GEOBA</name>
<comment type="caution">
    <text evidence="4">The sequence shown here is derived from an EMBL/GenBank/DDBJ whole genome shotgun (WGS) entry which is preliminary data.</text>
</comment>
<sequence length="513" mass="59736">MSEPDTQMCCWESVSCEEFSEWFDCDGRLVKDVTMRQRVFEAVVDPSCRRRLWKFLLRSSPQHSPSEQKNFDLENRSQYQALCKRWENIDKNVAMPDDDLSESPPYMELSDDDDGDDSNYCPPRESGLSQCGRSLSNPFPDGRAELDRSRSSDTGGVEPRHKSPSDGNVVLSAAAGLLEERSRGRARDNGREEEETDDREALVNGDEAESNRQPKCECDFRRRSWEDLVDEDGRALLSILEFPSRVFAARQPLELETGYAKDKRIILRDVLRTDRNFHYFSHKRNLRKVHRILLIYAMFHPEMGYAQGMNDLLARFLVVTDSEVDAFWMFERYMKDKRIDFMEVSMMRKVALVRKLISEIDRDLYQFFESSECHDYLFCHRWLLLDFKREFTFQDSLRIFEVLGTHYLELYSDKAQVETDKAIAKEFLNEGGEMRPGRGMMNFEFTFDLFVCVAILTLHRDKICQSTDAASVYGCLNSLSMNMDLSSVLKQAVHLCLQYCRQTVTKGFAEINI</sequence>
<dbReference type="InterPro" id="IPR000195">
    <property type="entry name" value="Rab-GAP-TBC_dom"/>
</dbReference>
<dbReference type="Gene3D" id="1.10.472.80">
    <property type="entry name" value="Ypt/Rab-GAP domain of gyp1p, domain 3"/>
    <property type="match status" value="1"/>
</dbReference>
<keyword evidence="1" id="KW-0343">GTPase activation</keyword>
<dbReference type="Gene3D" id="1.10.8.270">
    <property type="entry name" value="putative rabgap domain of human tbc1 domain family member 14 like domains"/>
    <property type="match status" value="1"/>
</dbReference>
<feature type="compositionally biased region" description="Basic and acidic residues" evidence="2">
    <location>
        <begin position="178"/>
        <end position="190"/>
    </location>
</feature>
<dbReference type="InterPro" id="IPR035969">
    <property type="entry name" value="Rab-GAP_TBC_sf"/>
</dbReference>
<organism evidence="4 5">
    <name type="scientific">Geodia barretti</name>
    <name type="common">Barrett's horny sponge</name>
    <dbReference type="NCBI Taxonomy" id="519541"/>
    <lineage>
        <taxon>Eukaryota</taxon>
        <taxon>Metazoa</taxon>
        <taxon>Porifera</taxon>
        <taxon>Demospongiae</taxon>
        <taxon>Heteroscleromorpha</taxon>
        <taxon>Tetractinellida</taxon>
        <taxon>Astrophorina</taxon>
        <taxon>Geodiidae</taxon>
        <taxon>Geodia</taxon>
    </lineage>
</organism>
<reference evidence="4" key="1">
    <citation type="submission" date="2023-03" db="EMBL/GenBank/DDBJ databases">
        <authorList>
            <person name="Steffen K."/>
            <person name="Cardenas P."/>
        </authorList>
    </citation>
    <scope>NUCLEOTIDE SEQUENCE</scope>
</reference>
<dbReference type="PANTHER" id="PTHR22957">
    <property type="entry name" value="TBC1 DOMAIN FAMILY MEMBER GTPASE-ACTIVATING PROTEIN"/>
    <property type="match status" value="1"/>
</dbReference>
<gene>
    <name evidence="4" type="ORF">GBAR_LOCUS20962</name>
</gene>
<evidence type="ECO:0000256" key="2">
    <source>
        <dbReference type="SAM" id="MobiDB-lite"/>
    </source>
</evidence>
<dbReference type="SMART" id="SM00164">
    <property type="entry name" value="TBC"/>
    <property type="match status" value="1"/>
</dbReference>
<evidence type="ECO:0000313" key="4">
    <source>
        <dbReference type="EMBL" id="CAI8037484.1"/>
    </source>
</evidence>
<dbReference type="Pfam" id="PF00566">
    <property type="entry name" value="RabGAP-TBC"/>
    <property type="match status" value="1"/>
</dbReference>
<dbReference type="Proteomes" id="UP001174909">
    <property type="component" value="Unassembled WGS sequence"/>
</dbReference>
<feature type="compositionally biased region" description="Basic and acidic residues" evidence="2">
    <location>
        <begin position="142"/>
        <end position="151"/>
    </location>
</feature>
<dbReference type="AlphaFoldDB" id="A0AA35SXG1"/>
<dbReference type="PANTHER" id="PTHR22957:SF466">
    <property type="entry name" value="SI:DKEY-238D18.4"/>
    <property type="match status" value="1"/>
</dbReference>
<dbReference type="EMBL" id="CASHTH010002940">
    <property type="protein sequence ID" value="CAI8037484.1"/>
    <property type="molecule type" value="Genomic_DNA"/>
</dbReference>
<accession>A0AA35SXG1</accession>
<evidence type="ECO:0000313" key="5">
    <source>
        <dbReference type="Proteomes" id="UP001174909"/>
    </source>
</evidence>
<dbReference type="SUPFAM" id="SSF47923">
    <property type="entry name" value="Ypt/Rab-GAP domain of gyp1p"/>
    <property type="match status" value="2"/>
</dbReference>
<evidence type="ECO:0000256" key="1">
    <source>
        <dbReference type="ARBA" id="ARBA00022468"/>
    </source>
</evidence>
<dbReference type="GO" id="GO:0005096">
    <property type="term" value="F:GTPase activator activity"/>
    <property type="evidence" value="ECO:0007669"/>
    <property type="project" value="UniProtKB-KW"/>
</dbReference>
<evidence type="ECO:0000259" key="3">
    <source>
        <dbReference type="PROSITE" id="PS50086"/>
    </source>
</evidence>
<feature type="compositionally biased region" description="Polar residues" evidence="2">
    <location>
        <begin position="127"/>
        <end position="137"/>
    </location>
</feature>
<keyword evidence="5" id="KW-1185">Reference proteome</keyword>
<proteinExistence type="predicted"/>
<feature type="domain" description="Rab-GAP TBC" evidence="3">
    <location>
        <begin position="43"/>
        <end position="407"/>
    </location>
</feature>